<dbReference type="GO" id="GO:0009403">
    <property type="term" value="P:toxin biosynthetic process"/>
    <property type="evidence" value="ECO:0007669"/>
    <property type="project" value="InterPro"/>
</dbReference>
<feature type="transmembrane region" description="Helical" evidence="5">
    <location>
        <begin position="31"/>
        <end position="52"/>
    </location>
</feature>
<name>A0A0M8MAA6_9FLAO</name>
<dbReference type="Pfam" id="PF02674">
    <property type="entry name" value="Colicin_V"/>
    <property type="match status" value="1"/>
</dbReference>
<accession>A0A0M8MAA6</accession>
<feature type="transmembrane region" description="Helical" evidence="5">
    <location>
        <begin position="6"/>
        <end position="24"/>
    </location>
</feature>
<dbReference type="PANTHER" id="PTHR37306:SF1">
    <property type="entry name" value="COLICIN V PRODUCTION PROTEIN"/>
    <property type="match status" value="1"/>
</dbReference>
<evidence type="ECO:0000256" key="1">
    <source>
        <dbReference type="ARBA" id="ARBA00004141"/>
    </source>
</evidence>
<dbReference type="EMBL" id="LIYD01000005">
    <property type="protein sequence ID" value="KOS06893.1"/>
    <property type="molecule type" value="Genomic_DNA"/>
</dbReference>
<dbReference type="AlphaFoldDB" id="A0A0M8MAA6"/>
<comment type="subcellular location">
    <subcellularLocation>
        <location evidence="1">Membrane</location>
        <topology evidence="1">Multi-pass membrane protein</topology>
    </subcellularLocation>
</comment>
<dbReference type="Proteomes" id="UP000037755">
    <property type="component" value="Unassembled WGS sequence"/>
</dbReference>
<keyword evidence="7" id="KW-1185">Reference proteome</keyword>
<dbReference type="PANTHER" id="PTHR37306">
    <property type="entry name" value="COLICIN V PRODUCTION PROTEIN"/>
    <property type="match status" value="1"/>
</dbReference>
<evidence type="ECO:0008006" key="8">
    <source>
        <dbReference type="Google" id="ProtNLM"/>
    </source>
</evidence>
<feature type="transmembrane region" description="Helical" evidence="5">
    <location>
        <begin position="64"/>
        <end position="88"/>
    </location>
</feature>
<evidence type="ECO:0000313" key="7">
    <source>
        <dbReference type="Proteomes" id="UP000037755"/>
    </source>
</evidence>
<dbReference type="InterPro" id="IPR003825">
    <property type="entry name" value="Colicin-V_CvpA"/>
</dbReference>
<keyword evidence="2 5" id="KW-0812">Transmembrane</keyword>
<proteinExistence type="predicted"/>
<comment type="caution">
    <text evidence="6">The sequence shown here is derived from an EMBL/GenBank/DDBJ whole genome shotgun (WGS) entry which is preliminary data.</text>
</comment>
<evidence type="ECO:0000256" key="2">
    <source>
        <dbReference type="ARBA" id="ARBA00022692"/>
    </source>
</evidence>
<reference evidence="6 7" key="1">
    <citation type="submission" date="2015-08" db="EMBL/GenBank/DDBJ databases">
        <title>Whole genome sequence of Flavobacterium akiainvivens IK-1T, from decaying Wikstroemia oahuensis, an endemic Hawaiian shrub.</title>
        <authorList>
            <person name="Wan X."/>
            <person name="Hou S."/>
            <person name="Saito J."/>
            <person name="Donachie S."/>
        </authorList>
    </citation>
    <scope>NUCLEOTIDE SEQUENCE [LARGE SCALE GENOMIC DNA]</scope>
    <source>
        <strain evidence="6 7">IK-1</strain>
    </source>
</reference>
<evidence type="ECO:0000256" key="5">
    <source>
        <dbReference type="SAM" id="Phobius"/>
    </source>
</evidence>
<evidence type="ECO:0000313" key="6">
    <source>
        <dbReference type="EMBL" id="KOS06893.1"/>
    </source>
</evidence>
<dbReference type="STRING" id="1202724.AM493_13280"/>
<dbReference type="GO" id="GO:0016020">
    <property type="term" value="C:membrane"/>
    <property type="evidence" value="ECO:0007669"/>
    <property type="project" value="UniProtKB-SubCell"/>
</dbReference>
<evidence type="ECO:0000256" key="3">
    <source>
        <dbReference type="ARBA" id="ARBA00022989"/>
    </source>
</evidence>
<keyword evidence="4 5" id="KW-0472">Membrane</keyword>
<dbReference type="OrthoDB" id="9799585at2"/>
<feature type="transmembrane region" description="Helical" evidence="5">
    <location>
        <begin position="140"/>
        <end position="156"/>
    </location>
</feature>
<keyword evidence="3 5" id="KW-1133">Transmembrane helix</keyword>
<dbReference type="RefSeq" id="WP_054408516.1">
    <property type="nucleotide sequence ID" value="NZ_FOYA01000015.1"/>
</dbReference>
<sequence length="174" mass="19040">MEFIDIILGGFLAYGLIRGIWKGLFSELASVISLLAGIFIAVKFSALLGNALEGVVDNPKHAKAFAFVLLFAAVVIGLMLLAKTFTTLADWAGLGIINRLLGGLFGLIKNALILSVLLNFFQKLNANNTFAEKKTLDNSVFFYPVLEVSTAIFPILEEWYNEPKKPEGDVPQMQ</sequence>
<protein>
    <recommendedName>
        <fullName evidence="8">Colicin V production protein</fullName>
    </recommendedName>
</protein>
<feature type="transmembrane region" description="Helical" evidence="5">
    <location>
        <begin position="100"/>
        <end position="120"/>
    </location>
</feature>
<gene>
    <name evidence="6" type="ORF">AM493_13280</name>
</gene>
<organism evidence="6 7">
    <name type="scientific">Flavobacterium akiainvivens</name>
    <dbReference type="NCBI Taxonomy" id="1202724"/>
    <lineage>
        <taxon>Bacteria</taxon>
        <taxon>Pseudomonadati</taxon>
        <taxon>Bacteroidota</taxon>
        <taxon>Flavobacteriia</taxon>
        <taxon>Flavobacteriales</taxon>
        <taxon>Flavobacteriaceae</taxon>
        <taxon>Flavobacterium</taxon>
    </lineage>
</organism>
<dbReference type="PATRIC" id="fig|1202724.3.peg.2753"/>
<evidence type="ECO:0000256" key="4">
    <source>
        <dbReference type="ARBA" id="ARBA00023136"/>
    </source>
</evidence>